<evidence type="ECO:0000259" key="4">
    <source>
        <dbReference type="Pfam" id="PF05426"/>
    </source>
</evidence>
<accession>A0A2D1U278</accession>
<dbReference type="Pfam" id="PF05426">
    <property type="entry name" value="Alginate_lyase"/>
    <property type="match status" value="1"/>
</dbReference>
<dbReference type="Gene3D" id="1.50.10.100">
    <property type="entry name" value="Chondroitin AC/alginate lyase"/>
    <property type="match status" value="1"/>
</dbReference>
<evidence type="ECO:0000313" key="6">
    <source>
        <dbReference type="Proteomes" id="UP000223749"/>
    </source>
</evidence>
<dbReference type="EMBL" id="CP024091">
    <property type="protein sequence ID" value="ATP55696.1"/>
    <property type="molecule type" value="Genomic_DNA"/>
</dbReference>
<gene>
    <name evidence="5" type="ORF">CPT03_04040</name>
</gene>
<sequence length="432" mass="48017">MKLFSTVLLLFAGSIFLLNCSKKNSVLKTPDPITPPNGNVLSIDTLAPGMAMKHVGGLHTAADFTRIKTKLNDNAQPWVSGYNKLLANSHAQLTYTPNPPAKLVRGGGSAEEPDPDNYSRAFNDVAAAYQLALRWKISGDNAYAQKSIQILNAWSSTCKRISGDSNAQLAAGIYGYQFAVVGELMRDYSNWQPQDFKAYQKWMVDVFYPINKDFLNRHNGTCDSHYWANWDLCNLASIMAIGILTDNRPMYNYTINYLQRGNGNGNWFKAINYVFDGENAGLAQLQESGRDQGHATLVIALMSTISQLAWNQGDDFYGLDNNRFLKACEYTAKYNVARLEVPFHEYTRLWAANCAQSEIHKVVSDNSRGTTRPMWSAPYFHYTKIKQVAEPATRYIAMGVQTTLSEGGGGDYGPNSGGFDQLGFGTLMYTLP</sequence>
<organism evidence="5 6">
    <name type="scientific">Pedobacter ginsengisoli</name>
    <dbReference type="NCBI Taxonomy" id="363852"/>
    <lineage>
        <taxon>Bacteria</taxon>
        <taxon>Pseudomonadati</taxon>
        <taxon>Bacteroidota</taxon>
        <taxon>Sphingobacteriia</taxon>
        <taxon>Sphingobacteriales</taxon>
        <taxon>Sphingobacteriaceae</taxon>
        <taxon>Pedobacter</taxon>
    </lineage>
</organism>
<dbReference type="SUPFAM" id="SSF48230">
    <property type="entry name" value="Chondroitin AC/alginate lyase"/>
    <property type="match status" value="1"/>
</dbReference>
<protein>
    <submittedName>
        <fullName evidence="5">Cell wall anchor protein</fullName>
    </submittedName>
</protein>
<evidence type="ECO:0000256" key="1">
    <source>
        <dbReference type="ARBA" id="ARBA00022729"/>
    </source>
</evidence>
<dbReference type="InterPro" id="IPR008397">
    <property type="entry name" value="Alginate_lyase_dom"/>
</dbReference>
<reference evidence="5 6" key="1">
    <citation type="submission" date="2017-10" db="EMBL/GenBank/DDBJ databases">
        <title>Whole genome of Pedobacter ginsengisoli T01R-27 isolated from tomato rhizosphere.</title>
        <authorList>
            <person name="Weon H.-Y."/>
            <person name="Lee S.A."/>
            <person name="Sang M.K."/>
            <person name="Song J."/>
        </authorList>
    </citation>
    <scope>NUCLEOTIDE SEQUENCE [LARGE SCALE GENOMIC DNA]</scope>
    <source>
        <strain evidence="5 6">T01R-27</strain>
    </source>
</reference>
<keyword evidence="2" id="KW-0456">Lyase</keyword>
<dbReference type="OrthoDB" id="222550at2"/>
<dbReference type="AlphaFoldDB" id="A0A2D1U278"/>
<feature type="signal peptide" evidence="3">
    <location>
        <begin position="1"/>
        <end position="17"/>
    </location>
</feature>
<name>A0A2D1U278_9SPHI</name>
<keyword evidence="6" id="KW-1185">Reference proteome</keyword>
<dbReference type="GO" id="GO:0042597">
    <property type="term" value="C:periplasmic space"/>
    <property type="evidence" value="ECO:0007669"/>
    <property type="project" value="InterPro"/>
</dbReference>
<dbReference type="GO" id="GO:0016829">
    <property type="term" value="F:lyase activity"/>
    <property type="evidence" value="ECO:0007669"/>
    <property type="project" value="UniProtKB-KW"/>
</dbReference>
<evidence type="ECO:0000256" key="2">
    <source>
        <dbReference type="ARBA" id="ARBA00023239"/>
    </source>
</evidence>
<dbReference type="InterPro" id="IPR008929">
    <property type="entry name" value="Chondroitin_lyas"/>
</dbReference>
<dbReference type="Proteomes" id="UP000223749">
    <property type="component" value="Chromosome"/>
</dbReference>
<keyword evidence="1 3" id="KW-0732">Signal</keyword>
<feature type="domain" description="Alginate lyase" evidence="4">
    <location>
        <begin position="112"/>
        <end position="334"/>
    </location>
</feature>
<proteinExistence type="predicted"/>
<dbReference type="RefSeq" id="WP_099437641.1">
    <property type="nucleotide sequence ID" value="NZ_CP024091.1"/>
</dbReference>
<evidence type="ECO:0000313" key="5">
    <source>
        <dbReference type="EMBL" id="ATP55696.1"/>
    </source>
</evidence>
<feature type="chain" id="PRO_5013957985" evidence="3">
    <location>
        <begin position="18"/>
        <end position="432"/>
    </location>
</feature>
<evidence type="ECO:0000256" key="3">
    <source>
        <dbReference type="SAM" id="SignalP"/>
    </source>
</evidence>
<dbReference type="KEGG" id="pgs:CPT03_04040"/>